<organism evidence="5 7">
    <name type="scientific">Shewanella psychromarinicola</name>
    <dbReference type="NCBI Taxonomy" id="2487742"/>
    <lineage>
        <taxon>Bacteria</taxon>
        <taxon>Pseudomonadati</taxon>
        <taxon>Pseudomonadota</taxon>
        <taxon>Gammaproteobacteria</taxon>
        <taxon>Alteromonadales</taxon>
        <taxon>Shewanellaceae</taxon>
        <taxon>Shewanella</taxon>
    </lineage>
</organism>
<dbReference type="InterPro" id="IPR021884">
    <property type="entry name" value="Ice-bd_prot"/>
</dbReference>
<dbReference type="Proteomes" id="UP000273778">
    <property type="component" value="Chromosome"/>
</dbReference>
<proteinExistence type="inferred from homology"/>
<dbReference type="InterPro" id="IPR032812">
    <property type="entry name" value="SbsA_Ig"/>
</dbReference>
<gene>
    <name evidence="5" type="ORF">EGC77_05045</name>
    <name evidence="4" type="ORF">EGC80_21365</name>
</gene>
<dbReference type="Pfam" id="PF11999">
    <property type="entry name" value="Ice_binding"/>
    <property type="match status" value="1"/>
</dbReference>
<dbReference type="Proteomes" id="UP000278855">
    <property type="component" value="Unassembled WGS sequence"/>
</dbReference>
<dbReference type="KEGG" id="spsr:EGC80_21365"/>
<reference evidence="7" key="2">
    <citation type="submission" date="2018-11" db="EMBL/GenBank/DDBJ databases">
        <title>Shewanella sp. R106.</title>
        <authorList>
            <person name="Hwang Y.J."/>
            <person name="Hwang C.Y."/>
        </authorList>
    </citation>
    <scope>NUCLEOTIDE SEQUENCE [LARGE SCALE GENOMIC DNA]</scope>
    <source>
        <strain evidence="7">R106</strain>
    </source>
</reference>
<name>A0A3N4E9Y9_9GAMM</name>
<keyword evidence="6" id="KW-1185">Reference proteome</keyword>
<dbReference type="Gene3D" id="2.60.40.1220">
    <property type="match status" value="2"/>
</dbReference>
<reference evidence="5" key="3">
    <citation type="submission" date="2018-11" db="EMBL/GenBank/DDBJ databases">
        <authorList>
            <person name="Hwang Y.J."/>
            <person name="Hwang C.Y."/>
        </authorList>
    </citation>
    <scope>NUCLEOTIDE SEQUENCE</scope>
    <source>
        <strain evidence="5">R106</strain>
    </source>
</reference>
<accession>A0A3N4E9Y9</accession>
<evidence type="ECO:0000256" key="1">
    <source>
        <dbReference type="ARBA" id="ARBA00005445"/>
    </source>
</evidence>
<comment type="similarity">
    <text evidence="1">Belongs to the ice-binding protein family.</text>
</comment>
<dbReference type="PROSITE" id="PS51257">
    <property type="entry name" value="PROKAR_LIPOPROTEIN"/>
    <property type="match status" value="1"/>
</dbReference>
<evidence type="ECO:0000256" key="2">
    <source>
        <dbReference type="ARBA" id="ARBA00022729"/>
    </source>
</evidence>
<dbReference type="OrthoDB" id="2082707at2"/>
<evidence type="ECO:0000313" key="7">
    <source>
        <dbReference type="Proteomes" id="UP000278855"/>
    </source>
</evidence>
<dbReference type="EMBL" id="RKKB01000001">
    <property type="protein sequence ID" value="RPA35015.1"/>
    <property type="molecule type" value="Genomic_DNA"/>
</dbReference>
<evidence type="ECO:0000313" key="6">
    <source>
        <dbReference type="Proteomes" id="UP000273778"/>
    </source>
</evidence>
<dbReference type="Pfam" id="PF13205">
    <property type="entry name" value="Big_5"/>
    <property type="match status" value="2"/>
</dbReference>
<feature type="domain" description="SbsA Ig-like" evidence="3">
    <location>
        <begin position="44"/>
        <end position="146"/>
    </location>
</feature>
<sequence length="489" mass="50604">MHTSKKHFTQPMWASAAVLLTLVAGCSDDNNDPAIVSVIAPEVVPTINISNPSDLAANVAINQQVTVTFNEAMDGQTINDASFIVKDASETVVVGAVSYNETSHTAVFTPNSDFTYNTQYQVSITTDVKNAKGVALTSGFSWSFTTSALHDVIAPQIVSNDPVDLAKNFALNRNVTADFSEALDPNTVNGSSFTLSDGTNLVAGVISFQGTKASFNPDDNLAANTLYTATLTTAIADLAIPANLLATKFSWSFTTSAAAALGPKPVNLSTAGDFAILTKSGITNVPASAITGDIGASPITSAAMDNVTCSEINGTIYGSDVGYTGSGVVNCFKGAAPDNTLVAQAVLDMGTAYNDAAGRTLPDYTELGAGNISGMTLEPGLYKWSSGVLITTNVTLSGSANDVWIFQIAGDLTQEGASRITLEGGAQAKNIFWQVAGSAGVALDTTVHFEGVVLAEKGISLNTDATVNGRLMTQTAVTLDHNIVVEPAE</sequence>
<dbReference type="AlphaFoldDB" id="A0A3N4E9Y9"/>
<reference evidence="4 6" key="1">
    <citation type="submission" date="2018-11" db="EMBL/GenBank/DDBJ databases">
        <title>Shewanella sp. M2.</title>
        <authorList>
            <person name="Hwang Y.J."/>
            <person name="Hwang C.Y."/>
        </authorList>
    </citation>
    <scope>NUCLEOTIDE SEQUENCE [LARGE SCALE GENOMIC DNA]</scope>
    <source>
        <strain evidence="4 6">M2</strain>
    </source>
</reference>
<dbReference type="InterPro" id="IPR014755">
    <property type="entry name" value="Cu-Rt/internalin_Ig-like"/>
</dbReference>
<dbReference type="EMBL" id="CP034073">
    <property type="protein sequence ID" value="AZG37159.1"/>
    <property type="molecule type" value="Genomic_DNA"/>
</dbReference>
<evidence type="ECO:0000313" key="5">
    <source>
        <dbReference type="EMBL" id="RPA35015.1"/>
    </source>
</evidence>
<keyword evidence="2" id="KW-0732">Signal</keyword>
<evidence type="ECO:0000259" key="3">
    <source>
        <dbReference type="Pfam" id="PF13205"/>
    </source>
</evidence>
<protein>
    <submittedName>
        <fullName evidence="5">DUF3494 domain-containing protein</fullName>
    </submittedName>
</protein>
<feature type="domain" description="SbsA Ig-like" evidence="3">
    <location>
        <begin position="151"/>
        <end position="255"/>
    </location>
</feature>
<dbReference type="RefSeq" id="WP_124012060.1">
    <property type="nucleotide sequence ID" value="NZ_CP034073.1"/>
</dbReference>
<evidence type="ECO:0000313" key="4">
    <source>
        <dbReference type="EMBL" id="AZG37159.1"/>
    </source>
</evidence>